<evidence type="ECO:0000313" key="7">
    <source>
        <dbReference type="Proteomes" id="UP000481858"/>
    </source>
</evidence>
<dbReference type="SUPFAM" id="SSF55486">
    <property type="entry name" value="Metalloproteases ('zincins'), catalytic domain"/>
    <property type="match status" value="1"/>
</dbReference>
<evidence type="ECO:0000256" key="1">
    <source>
        <dbReference type="ARBA" id="ARBA00022670"/>
    </source>
</evidence>
<sequence length="269" mass="30306">MLKSVVNALVTLTQHFLTPYTLSITHTPRAHRYCCATQRRTNGNTRIRIGVYGRIPRWVKGSTLKYVVCTESFETTDIAKFVAIQATEAISTWKGIGVKFKQVDRSHAATFQIKYCRLPSDCDPDVFADAFFPGDGPGTLFIYGVALNGSNMVHLGKILAHELGHILGLRHEFAGDLIPGRDNKPRESGSVLWGSKNESSVMNYPLCPSEFLVNEQDLKELESFYDCTKKEHEGLEIHDFEPKYFLFPSEEHHTRRGLLRFLGNIGLAI</sequence>
<dbReference type="Proteomes" id="UP000481858">
    <property type="component" value="Unassembled WGS sequence"/>
</dbReference>
<dbReference type="GO" id="GO:0031012">
    <property type="term" value="C:extracellular matrix"/>
    <property type="evidence" value="ECO:0007669"/>
    <property type="project" value="InterPro"/>
</dbReference>
<dbReference type="GO" id="GO:0004222">
    <property type="term" value="F:metalloendopeptidase activity"/>
    <property type="evidence" value="ECO:0007669"/>
    <property type="project" value="InterPro"/>
</dbReference>
<dbReference type="EMBL" id="WUBL01000139">
    <property type="protein sequence ID" value="KAF2964732.1"/>
    <property type="molecule type" value="Genomic_DNA"/>
</dbReference>
<proteinExistence type="predicted"/>
<dbReference type="SMART" id="SM00235">
    <property type="entry name" value="ZnMc"/>
    <property type="match status" value="1"/>
</dbReference>
<reference evidence="6 7" key="1">
    <citation type="submission" date="2019-12" db="EMBL/GenBank/DDBJ databases">
        <title>Draft genome sequence of the ascomycete Xylaria multiplex DSM 110363.</title>
        <authorList>
            <person name="Buettner E."/>
            <person name="Kellner H."/>
        </authorList>
    </citation>
    <scope>NUCLEOTIDE SEQUENCE [LARGE SCALE GENOMIC DNA]</scope>
    <source>
        <strain evidence="6 7">DSM 110363</strain>
    </source>
</reference>
<evidence type="ECO:0000256" key="3">
    <source>
        <dbReference type="ARBA" id="ARBA00022801"/>
    </source>
</evidence>
<accession>A0A7C8MHH6</accession>
<protein>
    <recommendedName>
        <fullName evidence="5">Peptidase metallopeptidase domain-containing protein</fullName>
    </recommendedName>
</protein>
<dbReference type="InterPro" id="IPR024079">
    <property type="entry name" value="MetalloPept_cat_dom_sf"/>
</dbReference>
<dbReference type="OrthoDB" id="406838at2759"/>
<dbReference type="InterPro" id="IPR006026">
    <property type="entry name" value="Peptidase_Metallo"/>
</dbReference>
<keyword evidence="1" id="KW-0645">Protease</keyword>
<keyword evidence="3" id="KW-0378">Hydrolase</keyword>
<comment type="caution">
    <text evidence="6">The sequence shown here is derived from an EMBL/GenBank/DDBJ whole genome shotgun (WGS) entry which is preliminary data.</text>
</comment>
<dbReference type="Gene3D" id="3.40.390.10">
    <property type="entry name" value="Collagenase (Catalytic Domain)"/>
    <property type="match status" value="1"/>
</dbReference>
<keyword evidence="2" id="KW-0479">Metal-binding</keyword>
<keyword evidence="4" id="KW-0862">Zinc</keyword>
<evidence type="ECO:0000313" key="6">
    <source>
        <dbReference type="EMBL" id="KAF2964732.1"/>
    </source>
</evidence>
<organism evidence="6 7">
    <name type="scientific">Xylaria multiplex</name>
    <dbReference type="NCBI Taxonomy" id="323545"/>
    <lineage>
        <taxon>Eukaryota</taxon>
        <taxon>Fungi</taxon>
        <taxon>Dikarya</taxon>
        <taxon>Ascomycota</taxon>
        <taxon>Pezizomycotina</taxon>
        <taxon>Sordariomycetes</taxon>
        <taxon>Xylariomycetidae</taxon>
        <taxon>Xylariales</taxon>
        <taxon>Xylariaceae</taxon>
        <taxon>Xylaria</taxon>
    </lineage>
</organism>
<evidence type="ECO:0000256" key="4">
    <source>
        <dbReference type="ARBA" id="ARBA00022833"/>
    </source>
</evidence>
<dbReference type="AlphaFoldDB" id="A0A7C8MHH6"/>
<evidence type="ECO:0000256" key="2">
    <source>
        <dbReference type="ARBA" id="ARBA00022723"/>
    </source>
</evidence>
<feature type="domain" description="Peptidase metallopeptidase" evidence="5">
    <location>
        <begin position="54"/>
        <end position="206"/>
    </location>
</feature>
<dbReference type="GO" id="GO:0006508">
    <property type="term" value="P:proteolysis"/>
    <property type="evidence" value="ECO:0007669"/>
    <property type="project" value="UniProtKB-KW"/>
</dbReference>
<keyword evidence="7" id="KW-1185">Reference proteome</keyword>
<gene>
    <name evidence="6" type="ORF">GQX73_g8845</name>
</gene>
<dbReference type="InterPro" id="IPR001818">
    <property type="entry name" value="Pept_M10_metallopeptidase"/>
</dbReference>
<name>A0A7C8MHH6_9PEZI</name>
<dbReference type="InParanoid" id="A0A7C8MHH6"/>
<dbReference type="Pfam" id="PF00413">
    <property type="entry name" value="Peptidase_M10"/>
    <property type="match status" value="1"/>
</dbReference>
<dbReference type="GO" id="GO:0008270">
    <property type="term" value="F:zinc ion binding"/>
    <property type="evidence" value="ECO:0007669"/>
    <property type="project" value="InterPro"/>
</dbReference>
<evidence type="ECO:0000259" key="5">
    <source>
        <dbReference type="SMART" id="SM00235"/>
    </source>
</evidence>